<sequence length="514" mass="58559">MDQVAALLEERGPVLASIAVVFTTVLVATLLFGSNHVSHLPLVGSEYGSTDKRRKAFITNGIDFYKKGYEMFKSKAYRLTALDGDRIVIPRHLMEEVRQLPDDVININKAFDIINEHKHLQMGNPKLTAFMIHIIRGDLTRGLTRINPRLSAETDQTIREELPPCDDWTSVVVYQTILRMVAKISGAIFIGPELCRSEDYLNASIGYTLDFLNAVTKLKQWSKRWRWIGRYFTPEVDKLLSERKKAHNFLGPVIEQRRAAMKAGNDMPDDALQWMLNKIDEFGLSDEVLAETQLNLSMAAIHTTTLTVTMILYDLVVRPDVIEEVREEIRSVLAAHDGVMTSHALFEMKLLDSVMKESQRVNPGSLVRFQRYVDKPVTLSDGTHLPAGYMIETPHALAVQDPTVYQNPETFDARRFLNLRNGTTEDLLKYKNKEQHQFVTVTKDFLHFGYGRHACPGRFFAANEIKLILARILLDYDIRMPDGQTERYANINMGTDAFPDPTKEILFKRVKTAA</sequence>
<proteinExistence type="predicted"/>
<reference evidence="1 2" key="1">
    <citation type="journal article" date="2022" name="New Phytol.">
        <title>Ecological generalism drives hyperdiversity of secondary metabolite gene clusters in xylarialean endophytes.</title>
        <authorList>
            <person name="Franco M.E.E."/>
            <person name="Wisecaver J.H."/>
            <person name="Arnold A.E."/>
            <person name="Ju Y.M."/>
            <person name="Slot J.C."/>
            <person name="Ahrendt S."/>
            <person name="Moore L.P."/>
            <person name="Eastman K.E."/>
            <person name="Scott K."/>
            <person name="Konkel Z."/>
            <person name="Mondo S.J."/>
            <person name="Kuo A."/>
            <person name="Hayes R.D."/>
            <person name="Haridas S."/>
            <person name="Andreopoulos B."/>
            <person name="Riley R."/>
            <person name="LaButti K."/>
            <person name="Pangilinan J."/>
            <person name="Lipzen A."/>
            <person name="Amirebrahimi M."/>
            <person name="Yan J."/>
            <person name="Adam C."/>
            <person name="Keymanesh K."/>
            <person name="Ng V."/>
            <person name="Louie K."/>
            <person name="Northen T."/>
            <person name="Drula E."/>
            <person name="Henrissat B."/>
            <person name="Hsieh H.M."/>
            <person name="Youens-Clark K."/>
            <person name="Lutzoni F."/>
            <person name="Miadlikowska J."/>
            <person name="Eastwood D.C."/>
            <person name="Hamelin R.C."/>
            <person name="Grigoriev I.V."/>
            <person name="U'Ren J.M."/>
        </authorList>
    </citation>
    <scope>NUCLEOTIDE SEQUENCE [LARGE SCALE GENOMIC DNA]</scope>
    <source>
        <strain evidence="1 2">CBS 119005</strain>
    </source>
</reference>
<accession>A0ACB9YNZ8</accession>
<dbReference type="EMBL" id="MU393570">
    <property type="protein sequence ID" value="KAI4860868.1"/>
    <property type="molecule type" value="Genomic_DNA"/>
</dbReference>
<organism evidence="1 2">
    <name type="scientific">Hypoxylon rubiginosum</name>
    <dbReference type="NCBI Taxonomy" id="110542"/>
    <lineage>
        <taxon>Eukaryota</taxon>
        <taxon>Fungi</taxon>
        <taxon>Dikarya</taxon>
        <taxon>Ascomycota</taxon>
        <taxon>Pezizomycotina</taxon>
        <taxon>Sordariomycetes</taxon>
        <taxon>Xylariomycetidae</taxon>
        <taxon>Xylariales</taxon>
        <taxon>Hypoxylaceae</taxon>
        <taxon>Hypoxylon</taxon>
    </lineage>
</organism>
<protein>
    <submittedName>
        <fullName evidence="1">Cytochrome P450</fullName>
    </submittedName>
</protein>
<evidence type="ECO:0000313" key="2">
    <source>
        <dbReference type="Proteomes" id="UP001497700"/>
    </source>
</evidence>
<comment type="caution">
    <text evidence="1">The sequence shown here is derived from an EMBL/GenBank/DDBJ whole genome shotgun (WGS) entry which is preliminary data.</text>
</comment>
<dbReference type="Proteomes" id="UP001497700">
    <property type="component" value="Unassembled WGS sequence"/>
</dbReference>
<gene>
    <name evidence="1" type="ORF">F4820DRAFT_91616</name>
</gene>
<name>A0ACB9YNZ8_9PEZI</name>
<keyword evidence="2" id="KW-1185">Reference proteome</keyword>
<evidence type="ECO:0000313" key="1">
    <source>
        <dbReference type="EMBL" id="KAI4860868.1"/>
    </source>
</evidence>